<dbReference type="PANTHER" id="PTHR47993">
    <property type="entry name" value="OS09G0372900 PROTEIN-RELATED"/>
    <property type="match status" value="1"/>
</dbReference>
<accession>A0ABD0ZBG2</accession>
<dbReference type="Pfam" id="PF07734">
    <property type="entry name" value="FBA_1"/>
    <property type="match status" value="1"/>
</dbReference>
<dbReference type="InterPro" id="IPR006527">
    <property type="entry name" value="F-box-assoc_dom_typ1"/>
</dbReference>
<feature type="domain" description="F-box associated beta-propeller type 1" evidence="1">
    <location>
        <begin position="8"/>
        <end position="277"/>
    </location>
</feature>
<evidence type="ECO:0000313" key="3">
    <source>
        <dbReference type="Proteomes" id="UP001558713"/>
    </source>
</evidence>
<keyword evidence="3" id="KW-1185">Reference proteome</keyword>
<evidence type="ECO:0000259" key="1">
    <source>
        <dbReference type="Pfam" id="PF07734"/>
    </source>
</evidence>
<evidence type="ECO:0000313" key="2">
    <source>
        <dbReference type="EMBL" id="KAL1188474.1"/>
    </source>
</evidence>
<dbReference type="NCBIfam" id="TIGR01640">
    <property type="entry name" value="F_box_assoc_1"/>
    <property type="match status" value="1"/>
</dbReference>
<dbReference type="PANTHER" id="PTHR47993:SF289">
    <property type="entry name" value="F-BOX ASSOCIATED UBIQUITINATION EFFECTOR FAMILY PROTEIN"/>
    <property type="match status" value="1"/>
</dbReference>
<proteinExistence type="predicted"/>
<dbReference type="InterPro" id="IPR050233">
    <property type="entry name" value="A_thaliana_F-box"/>
</dbReference>
<dbReference type="AlphaFoldDB" id="A0ABD0ZBG2"/>
<dbReference type="Proteomes" id="UP001558713">
    <property type="component" value="Unassembled WGS sequence"/>
</dbReference>
<sequence>MHYERHVNTRLMVWNPYSGLILRIPPTQNFRRLDRYCYALGYGCDKSIKSYKILRFIDHDDGIDNFVEFNIYDFNSGSWRVLDVTPQDWDIFFSHHGVSLKGNTYWFATEKYSETKEEEDSFLVCFDFTSETFGPSLPLPLPFELYDSEDTVSLSIVREEQLVLLHQPWDTLTMKIWVTTKIEPNAVSWNSHLFLTANIQQLIQPQFQFTDASFFIDEEKQVAVVSDKGKDVRCPTPNNIAYIFGVDGSLKEVDLGECADELCYPRVCSYVPSLVQLN</sequence>
<dbReference type="InterPro" id="IPR017451">
    <property type="entry name" value="F-box-assoc_interact_dom"/>
</dbReference>
<dbReference type="EMBL" id="JBANAX010000922">
    <property type="protein sequence ID" value="KAL1188474.1"/>
    <property type="molecule type" value="Genomic_DNA"/>
</dbReference>
<name>A0ABD0ZBG2_CARAN</name>
<protein>
    <submittedName>
        <fullName evidence="2">F-box protein</fullName>
    </submittedName>
</protein>
<reference evidence="2 3" key="1">
    <citation type="submission" date="2024-04" db="EMBL/GenBank/DDBJ databases">
        <title>Genome assembly C_amara_ONT_v2.</title>
        <authorList>
            <person name="Yant L."/>
            <person name="Moore C."/>
            <person name="Slenker M."/>
        </authorList>
    </citation>
    <scope>NUCLEOTIDE SEQUENCE [LARGE SCALE GENOMIC DNA]</scope>
    <source>
        <tissue evidence="2">Leaf</tissue>
    </source>
</reference>
<organism evidence="2 3">
    <name type="scientific">Cardamine amara subsp. amara</name>
    <dbReference type="NCBI Taxonomy" id="228776"/>
    <lineage>
        <taxon>Eukaryota</taxon>
        <taxon>Viridiplantae</taxon>
        <taxon>Streptophyta</taxon>
        <taxon>Embryophyta</taxon>
        <taxon>Tracheophyta</taxon>
        <taxon>Spermatophyta</taxon>
        <taxon>Magnoliopsida</taxon>
        <taxon>eudicotyledons</taxon>
        <taxon>Gunneridae</taxon>
        <taxon>Pentapetalae</taxon>
        <taxon>rosids</taxon>
        <taxon>malvids</taxon>
        <taxon>Brassicales</taxon>
        <taxon>Brassicaceae</taxon>
        <taxon>Cardamineae</taxon>
        <taxon>Cardamine</taxon>
    </lineage>
</organism>
<comment type="caution">
    <text evidence="2">The sequence shown here is derived from an EMBL/GenBank/DDBJ whole genome shotgun (WGS) entry which is preliminary data.</text>
</comment>
<gene>
    <name evidence="2" type="ORF">V5N11_005905</name>
</gene>